<dbReference type="InterPro" id="IPR050266">
    <property type="entry name" value="AB_hydrolase_sf"/>
</dbReference>
<dbReference type="UniPathway" id="UPA00078"/>
<feature type="binding site" evidence="5">
    <location>
        <position position="242"/>
    </location>
    <ligand>
        <name>substrate</name>
    </ligand>
</feature>
<dbReference type="InterPro" id="IPR029058">
    <property type="entry name" value="AB_hydrolase_fold"/>
</dbReference>
<dbReference type="HAMAP" id="MF_01260">
    <property type="entry name" value="Carboxylester"/>
    <property type="match status" value="1"/>
</dbReference>
<comment type="subunit">
    <text evidence="5">Monomer.</text>
</comment>
<keyword evidence="2 5" id="KW-0963">Cytoplasm</keyword>
<accession>A0A3N5XZI7</accession>
<proteinExistence type="inferred from homology"/>
<keyword evidence="8" id="KW-1185">Reference proteome</keyword>
<comment type="function">
    <text evidence="5">The physiological role of BioH is to remove the methyl group introduced by BioC when the pimeloyl moiety is complete. It allows to synthesize pimeloyl-ACP via the fatty acid synthetic pathway through the hydrolysis of the ester bonds of pimeloyl-ACP esters.</text>
</comment>
<dbReference type="EMBL" id="RPOK01000003">
    <property type="protein sequence ID" value="RPJ66502.1"/>
    <property type="molecule type" value="Genomic_DNA"/>
</dbReference>
<feature type="binding site" evidence="5">
    <location>
        <begin position="150"/>
        <end position="154"/>
    </location>
    <ligand>
        <name>substrate</name>
    </ligand>
</feature>
<feature type="domain" description="AB hydrolase-1" evidence="6">
    <location>
        <begin position="21"/>
        <end position="249"/>
    </location>
</feature>
<evidence type="ECO:0000256" key="5">
    <source>
        <dbReference type="HAMAP-Rule" id="MF_01260"/>
    </source>
</evidence>
<keyword evidence="4 5" id="KW-0378">Hydrolase</keyword>
<dbReference type="Proteomes" id="UP000275281">
    <property type="component" value="Unassembled WGS sequence"/>
</dbReference>
<protein>
    <recommendedName>
        <fullName evidence="5">Pimeloyl-[acyl-carrier protein] methyl ester esterase</fullName>
        <ecNumber evidence="5">3.1.1.85</ecNumber>
    </recommendedName>
    <alternativeName>
        <fullName evidence="5">Biotin synthesis protein BioH</fullName>
    </alternativeName>
    <alternativeName>
        <fullName evidence="5">Carboxylesterase BioH</fullName>
    </alternativeName>
</protein>
<sequence length="276" mass="30354">MQDSITSMPLKTRTEGMGLDLFLLHGWGTNSKAFDAFIPHLRQHYRITTIDLPGFGENYNNLPADYTLDSICEQLASVIENKGIMIGWSLGGLIAQQFALNYPDKTLGLIGIATTPYFMQKAGWPGIKPEVMSLFTTQLTKSYSRTVERFLAIQAMGSQTAKQDIKALRTAMAELPEPSTVALEKGLGLLQSADIRGQISRILCPTLRIYGRRDTLIPASAIDPIHALHPQSDSVILADAAHAPFMSHPAQCQQIIRQFIERAVAENNGAKPRAYG</sequence>
<dbReference type="OrthoDB" id="9780744at2"/>
<feature type="active site" description="Nucleophile" evidence="5">
    <location>
        <position position="89"/>
    </location>
</feature>
<name>A0A3N5XZI7_9ALTE</name>
<evidence type="ECO:0000313" key="7">
    <source>
        <dbReference type="EMBL" id="RPJ66502.1"/>
    </source>
</evidence>
<gene>
    <name evidence="5 7" type="primary">bioH</name>
    <name evidence="7" type="ORF">DRW07_10435</name>
</gene>
<feature type="binding site" evidence="5">
    <location>
        <position position="27"/>
    </location>
    <ligand>
        <name>substrate</name>
    </ligand>
</feature>
<evidence type="ECO:0000256" key="2">
    <source>
        <dbReference type="ARBA" id="ARBA00022490"/>
    </source>
</evidence>
<feature type="binding site" evidence="5">
    <location>
        <begin position="89"/>
        <end position="90"/>
    </location>
    <ligand>
        <name>substrate</name>
    </ligand>
</feature>
<dbReference type="InterPro" id="IPR010076">
    <property type="entry name" value="BioH"/>
</dbReference>
<dbReference type="PANTHER" id="PTHR43798">
    <property type="entry name" value="MONOACYLGLYCEROL LIPASE"/>
    <property type="match status" value="1"/>
</dbReference>
<dbReference type="RefSeq" id="WP_124027860.1">
    <property type="nucleotide sequence ID" value="NZ_JBHRSN010000006.1"/>
</dbReference>
<evidence type="ECO:0000256" key="3">
    <source>
        <dbReference type="ARBA" id="ARBA00022756"/>
    </source>
</evidence>
<dbReference type="GO" id="GO:0016020">
    <property type="term" value="C:membrane"/>
    <property type="evidence" value="ECO:0007669"/>
    <property type="project" value="TreeGrafter"/>
</dbReference>
<keyword evidence="1 5" id="KW-0719">Serine esterase</keyword>
<feature type="active site" evidence="5">
    <location>
        <position position="242"/>
    </location>
</feature>
<comment type="pathway">
    <text evidence="5">Cofactor biosynthesis; biotin biosynthesis.</text>
</comment>
<dbReference type="NCBIfam" id="TIGR01738">
    <property type="entry name" value="bioH"/>
    <property type="match status" value="1"/>
</dbReference>
<dbReference type="Gene3D" id="3.40.50.1820">
    <property type="entry name" value="alpha/beta hydrolase"/>
    <property type="match status" value="1"/>
</dbReference>
<evidence type="ECO:0000259" key="6">
    <source>
        <dbReference type="Pfam" id="PF00561"/>
    </source>
</evidence>
<comment type="caution">
    <text evidence="7">The sequence shown here is derived from an EMBL/GenBank/DDBJ whole genome shotgun (WGS) entry which is preliminary data.</text>
</comment>
<evidence type="ECO:0000256" key="1">
    <source>
        <dbReference type="ARBA" id="ARBA00022487"/>
    </source>
</evidence>
<dbReference type="PRINTS" id="PR00111">
    <property type="entry name" value="ABHYDROLASE"/>
</dbReference>
<comment type="catalytic activity">
    <reaction evidence="5">
        <text>6-carboxyhexanoyl-[ACP] methyl ester + H2O = 6-carboxyhexanoyl-[ACP] + methanol + H(+)</text>
        <dbReference type="Rhea" id="RHEA:42700"/>
        <dbReference type="Rhea" id="RHEA-COMP:9955"/>
        <dbReference type="Rhea" id="RHEA-COMP:10186"/>
        <dbReference type="ChEBI" id="CHEBI:15377"/>
        <dbReference type="ChEBI" id="CHEBI:15378"/>
        <dbReference type="ChEBI" id="CHEBI:17790"/>
        <dbReference type="ChEBI" id="CHEBI:78846"/>
        <dbReference type="ChEBI" id="CHEBI:82735"/>
        <dbReference type="EC" id="3.1.1.85"/>
    </reaction>
</comment>
<dbReference type="AlphaFoldDB" id="A0A3N5XZI7"/>
<comment type="subcellular location">
    <subcellularLocation>
        <location evidence="5">Cytoplasm</location>
    </subcellularLocation>
</comment>
<keyword evidence="3 5" id="KW-0093">Biotin biosynthesis</keyword>
<evidence type="ECO:0000256" key="4">
    <source>
        <dbReference type="ARBA" id="ARBA00022801"/>
    </source>
</evidence>
<dbReference type="EC" id="3.1.1.85" evidence="5"/>
<evidence type="ECO:0000313" key="8">
    <source>
        <dbReference type="Proteomes" id="UP000275281"/>
    </source>
</evidence>
<dbReference type="GO" id="GO:0009102">
    <property type="term" value="P:biotin biosynthetic process"/>
    <property type="evidence" value="ECO:0007669"/>
    <property type="project" value="UniProtKB-UniRule"/>
</dbReference>
<organism evidence="7 8">
    <name type="scientific">Alteromonas sediminis</name>
    <dbReference type="NCBI Taxonomy" id="2259342"/>
    <lineage>
        <taxon>Bacteria</taxon>
        <taxon>Pseudomonadati</taxon>
        <taxon>Pseudomonadota</taxon>
        <taxon>Gammaproteobacteria</taxon>
        <taxon>Alteromonadales</taxon>
        <taxon>Alteromonadaceae</taxon>
        <taxon>Alteromonas/Salinimonas group</taxon>
        <taxon>Alteromonas</taxon>
    </lineage>
</organism>
<dbReference type="SUPFAM" id="SSF53474">
    <property type="entry name" value="alpha/beta-Hydrolases"/>
    <property type="match status" value="1"/>
</dbReference>
<dbReference type="InterPro" id="IPR000073">
    <property type="entry name" value="AB_hydrolase_1"/>
</dbReference>
<dbReference type="PANTHER" id="PTHR43798:SF31">
    <property type="entry name" value="AB HYDROLASE SUPERFAMILY PROTEIN YCLE"/>
    <property type="match status" value="1"/>
</dbReference>
<dbReference type="GO" id="GO:0090499">
    <property type="term" value="F:pimelyl-[acyl-carrier protein] methyl ester esterase activity"/>
    <property type="evidence" value="ECO:0007669"/>
    <property type="project" value="UniProtKB-EC"/>
</dbReference>
<reference evidence="7 8" key="1">
    <citation type="submission" date="2018-11" db="EMBL/GenBank/DDBJ databases">
        <authorList>
            <person name="Ye M.-Q."/>
            <person name="Du Z.-J."/>
        </authorList>
    </citation>
    <scope>NUCLEOTIDE SEQUENCE [LARGE SCALE GENOMIC DNA]</scope>
    <source>
        <strain evidence="7 8">U0105</strain>
    </source>
</reference>
<dbReference type="Pfam" id="PF00561">
    <property type="entry name" value="Abhydrolase_1"/>
    <property type="match status" value="1"/>
</dbReference>
<dbReference type="GO" id="GO:0005737">
    <property type="term" value="C:cytoplasm"/>
    <property type="evidence" value="ECO:0007669"/>
    <property type="project" value="UniProtKB-SubCell"/>
</dbReference>
<feature type="active site" evidence="5">
    <location>
        <position position="214"/>
    </location>
</feature>
<comment type="similarity">
    <text evidence="5">Belongs to the AB hydrolase superfamily. Carboxylesterase BioH family.</text>
</comment>